<sequence length="383" mass="44620">MNILEDDFLNKIAENVAKSCDLENWKFKRHENIKTIENYFGILVPLTVTGRRNESEEELHLLLKLKPETAEDRMKLVLKYLYDTEHYVYTRLFPLFGSCQLNVDDISPKCFYADMQPGHEVIVLQNMTFSGFMRYPNRFLDYHHAIVALKSLAKYHSLSLISIESGKISTENDFVKPYTDTHPVELNIALKLCLESHSQLLKGEKCEKFLRSLAERYNNIRVDSFNKSKLIVFGHGDYWKENILFKYVNEKPTQACILDYQMVQLMSASQDFLTFLLVSVDTKTRMENYENFISAYIKSLDSILIEHNIDTQRIVVDFQHDLKVVAENCVIMAVMAFALWYGLEDQTLVKSKDTTDKVNAEKRFTQTICEILNDLNRIGLVRL</sequence>
<dbReference type="Gene3D" id="3.90.1200.10">
    <property type="match status" value="1"/>
</dbReference>
<dbReference type="InterPro" id="IPR011009">
    <property type="entry name" value="Kinase-like_dom_sf"/>
</dbReference>
<dbReference type="EMBL" id="CAVLEF010000007">
    <property type="protein sequence ID" value="CAK1545575.1"/>
    <property type="molecule type" value="Genomic_DNA"/>
</dbReference>
<accession>A0AAV1JAP0</accession>
<dbReference type="Proteomes" id="UP001497472">
    <property type="component" value="Unassembled WGS sequence"/>
</dbReference>
<feature type="domain" description="CHK kinase-like" evidence="1">
    <location>
        <begin position="122"/>
        <end position="306"/>
    </location>
</feature>
<dbReference type="AlphaFoldDB" id="A0AAV1JAP0"/>
<dbReference type="Pfam" id="PF02958">
    <property type="entry name" value="EcKL"/>
    <property type="match status" value="1"/>
</dbReference>
<dbReference type="InterPro" id="IPR004119">
    <property type="entry name" value="EcKL"/>
</dbReference>
<protein>
    <recommendedName>
        <fullName evidence="1">CHK kinase-like domain-containing protein</fullName>
    </recommendedName>
</protein>
<dbReference type="PANTHER" id="PTHR11012">
    <property type="entry name" value="PROTEIN KINASE-LIKE DOMAIN-CONTAINING"/>
    <property type="match status" value="1"/>
</dbReference>
<evidence type="ECO:0000259" key="1">
    <source>
        <dbReference type="SMART" id="SM00587"/>
    </source>
</evidence>
<gene>
    <name evidence="2" type="ORF">LNINA_LOCUS5211</name>
</gene>
<proteinExistence type="predicted"/>
<dbReference type="PANTHER" id="PTHR11012:SF30">
    <property type="entry name" value="PROTEIN KINASE-LIKE DOMAIN-CONTAINING"/>
    <property type="match status" value="1"/>
</dbReference>
<name>A0AAV1JAP0_9NEOP</name>
<evidence type="ECO:0000313" key="3">
    <source>
        <dbReference type="Proteomes" id="UP001497472"/>
    </source>
</evidence>
<evidence type="ECO:0000313" key="2">
    <source>
        <dbReference type="EMBL" id="CAK1545575.1"/>
    </source>
</evidence>
<dbReference type="SMART" id="SM00587">
    <property type="entry name" value="CHK"/>
    <property type="match status" value="1"/>
</dbReference>
<organism evidence="2 3">
    <name type="scientific">Leptosia nina</name>
    <dbReference type="NCBI Taxonomy" id="320188"/>
    <lineage>
        <taxon>Eukaryota</taxon>
        <taxon>Metazoa</taxon>
        <taxon>Ecdysozoa</taxon>
        <taxon>Arthropoda</taxon>
        <taxon>Hexapoda</taxon>
        <taxon>Insecta</taxon>
        <taxon>Pterygota</taxon>
        <taxon>Neoptera</taxon>
        <taxon>Endopterygota</taxon>
        <taxon>Lepidoptera</taxon>
        <taxon>Glossata</taxon>
        <taxon>Ditrysia</taxon>
        <taxon>Papilionoidea</taxon>
        <taxon>Pieridae</taxon>
        <taxon>Pierinae</taxon>
        <taxon>Leptosia</taxon>
    </lineage>
</organism>
<dbReference type="SUPFAM" id="SSF56112">
    <property type="entry name" value="Protein kinase-like (PK-like)"/>
    <property type="match status" value="1"/>
</dbReference>
<comment type="caution">
    <text evidence="2">The sequence shown here is derived from an EMBL/GenBank/DDBJ whole genome shotgun (WGS) entry which is preliminary data.</text>
</comment>
<dbReference type="InterPro" id="IPR015897">
    <property type="entry name" value="CHK_kinase-like"/>
</dbReference>
<keyword evidence="3" id="KW-1185">Reference proteome</keyword>
<reference evidence="2 3" key="1">
    <citation type="submission" date="2023-11" db="EMBL/GenBank/DDBJ databases">
        <authorList>
            <person name="Okamura Y."/>
        </authorList>
    </citation>
    <scope>NUCLEOTIDE SEQUENCE [LARGE SCALE GENOMIC DNA]</scope>
</reference>